<dbReference type="InterPro" id="IPR027417">
    <property type="entry name" value="P-loop_NTPase"/>
</dbReference>
<feature type="domain" description="HTH luxR-type" evidence="4">
    <location>
        <begin position="720"/>
        <end position="785"/>
    </location>
</feature>
<sequence>MHERKSLLYRLRDIEHPIVLISGFPGSGKTRTLEMFARLLDVDIQEHFLGADELREGERVVIDAGHDEDTFQLDLILKQLPQIKRKKARIYLGVGLLAHPPSLSVHLLYKHVAILNSQDLFFSVEEIRTLDVEDAETLYEQTAGWPILVDYAERLNEPLFLSQWHHFVAVNLLSVFPFKVVRALVALAFSEGIPQERGGLSESEIASLSPIVQVELGGRLRLGIPMLKEPLRKFARKNGRYHQQAMRIVAKSHHDSGQVILAITEAAQSSNYDLAIRWFEENGNSMFGCLYGYAALKTVLAVMPKPIVEGNIYLCWATMLSKLKSGDIADAITLFEAIKTKHASQQPILRLMKSMLDPFKSSKPSETSCQQLEKLHPNFLNDPMYLGILHNELCANYIDLELFEKANISGEIAYRSYGDAGAPYLQFFMCLHMSNICIELGKLDEAQRRVDIGRKCLKSVSFVDELYNEMDMLYLEEARIALLKGKLSQAFDLWKSVGLAEGGREMWTTMMKDYCWCGVLIDSLSSGSTQTLQKLDGLKADYWQVMGASYSREFDLIQAYLLQQQGQWFQAEQALEQYRMQNVEKPQNRDKLFRLLQLRNQVSALARQNRSSVKELEQKIAEIELGLENQSDGLSRVFMSLFVCRLRFAAHDEGLAQSALKEAVILTTQTGIQLPFLMESEWILEPLKALQSLRLQGSQISVEVQNLLPLVNSAYEAEHLVRRTGPFSTKETLILSRLNEGMTNKQIARHQGISENTVKYHLKQMYQRAGCHSRQQLLQVAREQSWV</sequence>
<evidence type="ECO:0000256" key="1">
    <source>
        <dbReference type="ARBA" id="ARBA00023015"/>
    </source>
</evidence>
<name>A0AAV2VX85_9VIBR</name>
<gene>
    <name evidence="5" type="ORF">VIBNISOn1_820043</name>
</gene>
<dbReference type="EMBL" id="CAOF01000178">
    <property type="protein sequence ID" value="CCO49363.1"/>
    <property type="molecule type" value="Genomic_DNA"/>
</dbReference>
<keyword evidence="3" id="KW-0804">Transcription</keyword>
<dbReference type="SMART" id="SM00421">
    <property type="entry name" value="HTH_LUXR"/>
    <property type="match status" value="1"/>
</dbReference>
<dbReference type="InterPro" id="IPR000792">
    <property type="entry name" value="Tscrpt_reg_LuxR_C"/>
</dbReference>
<dbReference type="Pfam" id="PF00196">
    <property type="entry name" value="GerE"/>
    <property type="match status" value="1"/>
</dbReference>
<dbReference type="SUPFAM" id="SSF52540">
    <property type="entry name" value="P-loop containing nucleoside triphosphate hydrolases"/>
    <property type="match status" value="1"/>
</dbReference>
<keyword evidence="2 5" id="KW-0238">DNA-binding</keyword>
<keyword evidence="1" id="KW-0805">Transcription regulation</keyword>
<accession>A0AAV2VX85</accession>
<evidence type="ECO:0000259" key="4">
    <source>
        <dbReference type="PROSITE" id="PS50043"/>
    </source>
</evidence>
<dbReference type="Gene3D" id="1.10.10.10">
    <property type="entry name" value="Winged helix-like DNA-binding domain superfamily/Winged helix DNA-binding domain"/>
    <property type="match status" value="1"/>
</dbReference>
<dbReference type="CDD" id="cd06170">
    <property type="entry name" value="LuxR_C_like"/>
    <property type="match status" value="1"/>
</dbReference>
<dbReference type="InterPro" id="IPR036388">
    <property type="entry name" value="WH-like_DNA-bd_sf"/>
</dbReference>
<dbReference type="GO" id="GO:0003677">
    <property type="term" value="F:DNA binding"/>
    <property type="evidence" value="ECO:0007669"/>
    <property type="project" value="UniProtKB-KW"/>
</dbReference>
<dbReference type="Proteomes" id="UP000018211">
    <property type="component" value="Unassembled WGS sequence"/>
</dbReference>
<reference evidence="5 6" key="1">
    <citation type="journal article" date="2013" name="ISME J.">
        <title>Comparative genomics of pathogenic lineages of Vibrio nigripulchritudo identifies virulence-associated traits.</title>
        <authorList>
            <person name="Goudenege D."/>
            <person name="Labreuche Y."/>
            <person name="Krin E."/>
            <person name="Ansquer D."/>
            <person name="Mangenot S."/>
            <person name="Calteau A."/>
            <person name="Medigue C."/>
            <person name="Mazel D."/>
            <person name="Polz M.F."/>
            <person name="Le Roux F."/>
        </authorList>
    </citation>
    <scope>NUCLEOTIDE SEQUENCE [LARGE SCALE GENOMIC DNA]</scope>
    <source>
        <strain evidence="5 6">SOn1</strain>
    </source>
</reference>
<organism evidence="5 6">
    <name type="scientific">Vibrio nigripulchritudo SOn1</name>
    <dbReference type="NCBI Taxonomy" id="1238450"/>
    <lineage>
        <taxon>Bacteria</taxon>
        <taxon>Pseudomonadati</taxon>
        <taxon>Pseudomonadota</taxon>
        <taxon>Gammaproteobacteria</taxon>
        <taxon>Vibrionales</taxon>
        <taxon>Vibrionaceae</taxon>
        <taxon>Vibrio</taxon>
    </lineage>
</organism>
<dbReference type="AlphaFoldDB" id="A0AAV2VX85"/>
<dbReference type="PANTHER" id="PTHR44688">
    <property type="entry name" value="DNA-BINDING TRANSCRIPTIONAL ACTIVATOR DEVR_DOSR"/>
    <property type="match status" value="1"/>
</dbReference>
<protein>
    <submittedName>
        <fullName evidence="5">TPR-like fused with DNA-binding domain of LuxR-like protein</fullName>
    </submittedName>
</protein>
<comment type="caution">
    <text evidence="5">The sequence shown here is derived from an EMBL/GenBank/DDBJ whole genome shotgun (WGS) entry which is preliminary data.</text>
</comment>
<dbReference type="GO" id="GO:0006355">
    <property type="term" value="P:regulation of DNA-templated transcription"/>
    <property type="evidence" value="ECO:0007669"/>
    <property type="project" value="InterPro"/>
</dbReference>
<evidence type="ECO:0000256" key="3">
    <source>
        <dbReference type="ARBA" id="ARBA00023163"/>
    </source>
</evidence>
<dbReference type="InterPro" id="IPR016032">
    <property type="entry name" value="Sig_transdc_resp-reg_C-effctor"/>
</dbReference>
<dbReference type="PANTHER" id="PTHR44688:SF16">
    <property type="entry name" value="DNA-BINDING TRANSCRIPTIONAL ACTIVATOR DEVR_DOSR"/>
    <property type="match status" value="1"/>
</dbReference>
<evidence type="ECO:0000313" key="6">
    <source>
        <dbReference type="Proteomes" id="UP000018211"/>
    </source>
</evidence>
<proteinExistence type="predicted"/>
<evidence type="ECO:0000256" key="2">
    <source>
        <dbReference type="ARBA" id="ARBA00023125"/>
    </source>
</evidence>
<dbReference type="PRINTS" id="PR00038">
    <property type="entry name" value="HTHLUXR"/>
</dbReference>
<evidence type="ECO:0000313" key="5">
    <source>
        <dbReference type="EMBL" id="CCO49363.1"/>
    </source>
</evidence>
<dbReference type="PROSITE" id="PS50043">
    <property type="entry name" value="HTH_LUXR_2"/>
    <property type="match status" value="1"/>
</dbReference>
<dbReference type="SUPFAM" id="SSF46894">
    <property type="entry name" value="C-terminal effector domain of the bipartite response regulators"/>
    <property type="match status" value="1"/>
</dbReference>